<dbReference type="EMBL" id="CADIKH010000131">
    <property type="protein sequence ID" value="CAB3774542.1"/>
    <property type="molecule type" value="Genomic_DNA"/>
</dbReference>
<keyword evidence="2" id="KW-1185">Reference proteome</keyword>
<sequence>MSHAGAGIWHMRHCAAHPGNHLESACYASSNPPGGLASKWATDSTVLNIFPRKFLSRANLKGLLQIASGFDPTPLSYCAGLLFPPGVSFARSPVRQWGMIVHTWALV</sequence>
<protein>
    <submittedName>
        <fullName evidence="1">Uncharacterized protein</fullName>
    </submittedName>
</protein>
<organism evidence="1 2">
    <name type="scientific">Paraburkholderia humisilvae</name>
    <dbReference type="NCBI Taxonomy" id="627669"/>
    <lineage>
        <taxon>Bacteria</taxon>
        <taxon>Pseudomonadati</taxon>
        <taxon>Pseudomonadota</taxon>
        <taxon>Betaproteobacteria</taxon>
        <taxon>Burkholderiales</taxon>
        <taxon>Burkholderiaceae</taxon>
        <taxon>Paraburkholderia</taxon>
    </lineage>
</organism>
<name>A0A6J5FA57_9BURK</name>
<evidence type="ECO:0000313" key="2">
    <source>
        <dbReference type="Proteomes" id="UP000494363"/>
    </source>
</evidence>
<gene>
    <name evidence="1" type="ORF">LMG29542_07919</name>
</gene>
<reference evidence="1 2" key="1">
    <citation type="submission" date="2020-04" db="EMBL/GenBank/DDBJ databases">
        <authorList>
            <person name="De Canck E."/>
        </authorList>
    </citation>
    <scope>NUCLEOTIDE SEQUENCE [LARGE SCALE GENOMIC DNA]</scope>
    <source>
        <strain evidence="1 2">LMG 29542</strain>
    </source>
</reference>
<dbReference type="AlphaFoldDB" id="A0A6J5FA57"/>
<accession>A0A6J5FA57</accession>
<evidence type="ECO:0000313" key="1">
    <source>
        <dbReference type="EMBL" id="CAB3774542.1"/>
    </source>
</evidence>
<proteinExistence type="predicted"/>
<dbReference type="Proteomes" id="UP000494363">
    <property type="component" value="Unassembled WGS sequence"/>
</dbReference>